<keyword evidence="3" id="KW-1185">Reference proteome</keyword>
<name>A0ABR7FPY8_9FIRM</name>
<proteinExistence type="predicted"/>
<reference evidence="2 3" key="1">
    <citation type="submission" date="2020-08" db="EMBL/GenBank/DDBJ databases">
        <title>Genome public.</title>
        <authorList>
            <person name="Liu C."/>
            <person name="Sun Q."/>
        </authorList>
    </citation>
    <scope>NUCLEOTIDE SEQUENCE [LARGE SCALE GENOMIC DNA]</scope>
    <source>
        <strain evidence="2 3">NSJ-7</strain>
    </source>
</reference>
<dbReference type="EMBL" id="JACOOS010000005">
    <property type="protein sequence ID" value="MBC5677280.1"/>
    <property type="molecule type" value="Genomic_DNA"/>
</dbReference>
<dbReference type="Proteomes" id="UP000635828">
    <property type="component" value="Unassembled WGS sequence"/>
</dbReference>
<feature type="domain" description="PPM-type phosphatase" evidence="1">
    <location>
        <begin position="4"/>
        <end position="254"/>
    </location>
</feature>
<dbReference type="RefSeq" id="WP_024727449.1">
    <property type="nucleotide sequence ID" value="NZ_JACOOS010000005.1"/>
</dbReference>
<accession>A0ABR7FPY8</accession>
<sequence>MKYIYGGKSDKGFSRTKNEDFIQGVELDEENVLCIIADGAGSHEGELQPGQIVCNEIELMIRRLFEQDKRVFLNNVELIMKESILMANRVLGGFKMGNEERFGGFAASVSMVLADEDGYLTYAHTGNTRIYLMCPDQASIMRLTQLTKDQTGARKLLDEGKIDEETYYAIPERLKVYGGIGVALEPEIETGWLTLERDDIILLTTDGIHYAIRPEAMAELFINASNCQEGIEILIKAAISEQYPDNASGIAIFYPNKP</sequence>
<protein>
    <submittedName>
        <fullName evidence="2">Serine/threonine-protein phosphatase</fullName>
    </submittedName>
</protein>
<dbReference type="Gene3D" id="3.60.40.10">
    <property type="entry name" value="PPM-type phosphatase domain"/>
    <property type="match status" value="1"/>
</dbReference>
<organism evidence="2 3">
    <name type="scientific">Anaerostipes hominis</name>
    <name type="common">ex Liu et al. 2021</name>
    <dbReference type="NCBI Taxonomy" id="2763018"/>
    <lineage>
        <taxon>Bacteria</taxon>
        <taxon>Bacillati</taxon>
        <taxon>Bacillota</taxon>
        <taxon>Clostridia</taxon>
        <taxon>Lachnospirales</taxon>
        <taxon>Lachnospiraceae</taxon>
        <taxon>Anaerostipes</taxon>
    </lineage>
</organism>
<dbReference type="Pfam" id="PF13672">
    <property type="entry name" value="PP2C_2"/>
    <property type="match status" value="1"/>
</dbReference>
<dbReference type="SUPFAM" id="SSF81606">
    <property type="entry name" value="PP2C-like"/>
    <property type="match status" value="1"/>
</dbReference>
<dbReference type="InterPro" id="IPR036457">
    <property type="entry name" value="PPM-type-like_dom_sf"/>
</dbReference>
<evidence type="ECO:0000313" key="2">
    <source>
        <dbReference type="EMBL" id="MBC5677280.1"/>
    </source>
</evidence>
<dbReference type="SMART" id="SM00331">
    <property type="entry name" value="PP2C_SIG"/>
    <property type="match status" value="1"/>
</dbReference>
<dbReference type="SMART" id="SM00332">
    <property type="entry name" value="PP2Cc"/>
    <property type="match status" value="1"/>
</dbReference>
<comment type="caution">
    <text evidence="2">The sequence shown here is derived from an EMBL/GenBank/DDBJ whole genome shotgun (WGS) entry which is preliminary data.</text>
</comment>
<evidence type="ECO:0000313" key="3">
    <source>
        <dbReference type="Proteomes" id="UP000635828"/>
    </source>
</evidence>
<gene>
    <name evidence="2" type="ORF">H8S22_06550</name>
</gene>
<dbReference type="InterPro" id="IPR001932">
    <property type="entry name" value="PPM-type_phosphatase-like_dom"/>
</dbReference>
<evidence type="ECO:0000259" key="1">
    <source>
        <dbReference type="PROSITE" id="PS51746"/>
    </source>
</evidence>
<dbReference type="PROSITE" id="PS51746">
    <property type="entry name" value="PPM_2"/>
    <property type="match status" value="1"/>
</dbReference>